<evidence type="ECO:0000259" key="13">
    <source>
        <dbReference type="Pfam" id="PF02770"/>
    </source>
</evidence>
<dbReference type="Proteomes" id="UP000298173">
    <property type="component" value="Unassembled WGS sequence"/>
</dbReference>
<evidence type="ECO:0000256" key="8">
    <source>
        <dbReference type="ARBA" id="ARBA00037927"/>
    </source>
</evidence>
<dbReference type="PANTHER" id="PTHR42807:SF1">
    <property type="entry name" value="GLUTARYL-COA DEHYDROGENASE, MITOCHONDRIAL"/>
    <property type="match status" value="1"/>
</dbReference>
<evidence type="ECO:0000256" key="4">
    <source>
        <dbReference type="ARBA" id="ARBA00022827"/>
    </source>
</evidence>
<evidence type="ECO:0000256" key="9">
    <source>
        <dbReference type="ARBA" id="ARBA00039033"/>
    </source>
</evidence>
<dbReference type="InterPro" id="IPR052033">
    <property type="entry name" value="Glutaryl-CoA_DH_mitochondrial"/>
</dbReference>
<dbReference type="GO" id="GO:0050660">
    <property type="term" value="F:flavin adenine dinucleotide binding"/>
    <property type="evidence" value="ECO:0007669"/>
    <property type="project" value="InterPro"/>
</dbReference>
<keyword evidence="16" id="KW-1185">Reference proteome</keyword>
<dbReference type="GO" id="GO:0000062">
    <property type="term" value="F:fatty-acyl-CoA binding"/>
    <property type="evidence" value="ECO:0007669"/>
    <property type="project" value="TreeGrafter"/>
</dbReference>
<evidence type="ECO:0000313" key="16">
    <source>
        <dbReference type="Proteomes" id="UP000298173"/>
    </source>
</evidence>
<evidence type="ECO:0000256" key="10">
    <source>
        <dbReference type="ARBA" id="ARBA00049493"/>
    </source>
</evidence>
<gene>
    <name evidence="15" type="ORF">E3O06_05950</name>
</gene>
<feature type="domain" description="Acyl-CoA oxidase/dehydrogenase middle" evidence="13">
    <location>
        <begin position="148"/>
        <end position="238"/>
    </location>
</feature>
<dbReference type="PANTHER" id="PTHR42807">
    <property type="entry name" value="GLUTARYL-COA DEHYDROGENASE, MITOCHONDRIAL"/>
    <property type="match status" value="1"/>
</dbReference>
<dbReference type="InterPro" id="IPR037069">
    <property type="entry name" value="AcylCoA_DH/ox_N_sf"/>
</dbReference>
<keyword evidence="4 11" id="KW-0274">FAD</keyword>
<dbReference type="Pfam" id="PF02771">
    <property type="entry name" value="Acyl-CoA_dh_N"/>
    <property type="match status" value="1"/>
</dbReference>
<feature type="domain" description="Acyl-CoA dehydrogenase/oxidase N-terminal" evidence="14">
    <location>
        <begin position="33"/>
        <end position="144"/>
    </location>
</feature>
<keyword evidence="6 11" id="KW-0560">Oxidoreductase</keyword>
<dbReference type="EC" id="1.3.8.6" evidence="9"/>
<comment type="pathway">
    <text evidence="7">Amino-acid metabolism; lysine degradation.</text>
</comment>
<dbReference type="Pfam" id="PF00441">
    <property type="entry name" value="Acyl-CoA_dh_1"/>
    <property type="match status" value="1"/>
</dbReference>
<comment type="catalytic activity">
    <reaction evidence="10">
        <text>glutaryl-CoA + oxidized [electron-transfer flavoprotein] + 2 H(+) = (2E)-butenoyl-CoA + reduced [electron-transfer flavoprotein] + CO2</text>
        <dbReference type="Rhea" id="RHEA:13389"/>
        <dbReference type="Rhea" id="RHEA-COMP:10685"/>
        <dbReference type="Rhea" id="RHEA-COMP:10686"/>
        <dbReference type="ChEBI" id="CHEBI:15378"/>
        <dbReference type="ChEBI" id="CHEBI:16526"/>
        <dbReference type="ChEBI" id="CHEBI:57332"/>
        <dbReference type="ChEBI" id="CHEBI:57378"/>
        <dbReference type="ChEBI" id="CHEBI:57692"/>
        <dbReference type="ChEBI" id="CHEBI:58307"/>
        <dbReference type="EC" id="1.3.8.6"/>
    </reaction>
</comment>
<dbReference type="OrthoDB" id="2769798at2"/>
<comment type="similarity">
    <text evidence="2 11">Belongs to the acyl-CoA dehydrogenase family.</text>
</comment>
<evidence type="ECO:0000259" key="12">
    <source>
        <dbReference type="Pfam" id="PF00441"/>
    </source>
</evidence>
<dbReference type="InterPro" id="IPR036250">
    <property type="entry name" value="AcylCo_DH-like_C"/>
</dbReference>
<name>A0A4R8V0X8_9MICO</name>
<accession>A0A4R8V0X8</accession>
<keyword evidence="3 11" id="KW-0285">Flavoprotein</keyword>
<dbReference type="InterPro" id="IPR046373">
    <property type="entry name" value="Acyl-CoA_Oxase/DH_mid-dom_sf"/>
</dbReference>
<dbReference type="InterPro" id="IPR013786">
    <property type="entry name" value="AcylCoA_DH/ox_N"/>
</dbReference>
<evidence type="ECO:0000256" key="11">
    <source>
        <dbReference type="RuleBase" id="RU362125"/>
    </source>
</evidence>
<evidence type="ECO:0000313" key="15">
    <source>
        <dbReference type="EMBL" id="TFB75362.1"/>
    </source>
</evidence>
<reference evidence="15 16" key="1">
    <citation type="submission" date="2019-03" db="EMBL/GenBank/DDBJ databases">
        <title>Genomics of glacier-inhabiting Cryobacterium strains.</title>
        <authorList>
            <person name="Liu Q."/>
            <person name="Xin Y.-H."/>
        </authorList>
    </citation>
    <scope>NUCLEOTIDE SEQUENCE [LARGE SCALE GENOMIC DNA]</scope>
    <source>
        <strain evidence="15 16">HLT2-23</strain>
    </source>
</reference>
<dbReference type="FunFam" id="1.10.540.10:FF:000026">
    <property type="entry name" value="Acyl-CoA dehydrogenase medium chain"/>
    <property type="match status" value="1"/>
</dbReference>
<dbReference type="RefSeq" id="WP_134502049.1">
    <property type="nucleotide sequence ID" value="NZ_SOEY01000008.1"/>
</dbReference>
<dbReference type="EMBL" id="SOEY01000008">
    <property type="protein sequence ID" value="TFB75362.1"/>
    <property type="molecule type" value="Genomic_DNA"/>
</dbReference>
<sequence length="404" mass="43615">MTARTAIDTSAVELTDTDLTDAVDLVGIDSLLTEAEIDLRNEVRAFVNTTIKPNIAEWYEKAVFPLEIVPQMAKLGLLGMHLKGYGCPGRTAVEYGLAALELEAGDSGLRTFVSVQGSLAMSAIHKHGSEEQKNEWLPRMAAGEVIGCFGLTEPSAGSDPASMTTSARRDGADWVINGTKRWIGLATVAQVAIIWAMTDDGIRGFVVPTNTAGFVATLIEPKLSMRASIQCEIELTEVRLPDSAMLPKAKGLRGPFECLNEARYGIVWGVMGAARDSYLTALAFSKERMQFGKPLAGYQLTQQKLVNMALEINKGTLLALQLGRLKDAGTLAPHQISVGKLNNCREAIAICREARAMLGGNGITLDYSPLRHANNLESVRTYEGTDEVHTLILGQHITGIAAFR</sequence>
<comment type="pathway">
    <text evidence="8">Amino-acid metabolism; tryptophan metabolism.</text>
</comment>
<evidence type="ECO:0000256" key="3">
    <source>
        <dbReference type="ARBA" id="ARBA00022630"/>
    </source>
</evidence>
<dbReference type="PROSITE" id="PS00072">
    <property type="entry name" value="ACYL_COA_DH_1"/>
    <property type="match status" value="1"/>
</dbReference>
<dbReference type="InterPro" id="IPR006091">
    <property type="entry name" value="Acyl-CoA_Oxase/DH_mid-dom"/>
</dbReference>
<dbReference type="SUPFAM" id="SSF56645">
    <property type="entry name" value="Acyl-CoA dehydrogenase NM domain-like"/>
    <property type="match status" value="1"/>
</dbReference>
<proteinExistence type="inferred from homology"/>
<evidence type="ECO:0000259" key="14">
    <source>
        <dbReference type="Pfam" id="PF02771"/>
    </source>
</evidence>
<dbReference type="Gene3D" id="2.40.110.10">
    <property type="entry name" value="Butyryl-CoA Dehydrogenase, subunit A, domain 2"/>
    <property type="match status" value="1"/>
</dbReference>
<evidence type="ECO:0000256" key="6">
    <source>
        <dbReference type="ARBA" id="ARBA00023002"/>
    </source>
</evidence>
<dbReference type="GO" id="GO:0046949">
    <property type="term" value="P:fatty-acyl-CoA biosynthetic process"/>
    <property type="evidence" value="ECO:0007669"/>
    <property type="project" value="TreeGrafter"/>
</dbReference>
<comment type="caution">
    <text evidence="15">The sequence shown here is derived from an EMBL/GenBank/DDBJ whole genome shotgun (WGS) entry which is preliminary data.</text>
</comment>
<evidence type="ECO:0000256" key="7">
    <source>
        <dbReference type="ARBA" id="ARBA00037899"/>
    </source>
</evidence>
<comment type="cofactor">
    <cofactor evidence="1 11">
        <name>FAD</name>
        <dbReference type="ChEBI" id="CHEBI:57692"/>
    </cofactor>
</comment>
<dbReference type="Gene3D" id="1.10.540.10">
    <property type="entry name" value="Acyl-CoA dehydrogenase/oxidase, N-terminal domain"/>
    <property type="match status" value="1"/>
</dbReference>
<organism evidence="15 16">
    <name type="scientific">Cryobacterium glaciale</name>
    <dbReference type="NCBI Taxonomy" id="1259145"/>
    <lineage>
        <taxon>Bacteria</taxon>
        <taxon>Bacillati</taxon>
        <taxon>Actinomycetota</taxon>
        <taxon>Actinomycetes</taxon>
        <taxon>Micrococcales</taxon>
        <taxon>Microbacteriaceae</taxon>
        <taxon>Cryobacterium</taxon>
    </lineage>
</organism>
<evidence type="ECO:0000256" key="1">
    <source>
        <dbReference type="ARBA" id="ARBA00001974"/>
    </source>
</evidence>
<dbReference type="InterPro" id="IPR009075">
    <property type="entry name" value="AcylCo_DH/oxidase_C"/>
</dbReference>
<feature type="domain" description="Acyl-CoA dehydrogenase/oxidase C-terminal" evidence="12">
    <location>
        <begin position="250"/>
        <end position="397"/>
    </location>
</feature>
<evidence type="ECO:0000256" key="5">
    <source>
        <dbReference type="ARBA" id="ARBA00022946"/>
    </source>
</evidence>
<dbReference type="GO" id="GO:0033539">
    <property type="term" value="P:fatty acid beta-oxidation using acyl-CoA dehydrogenase"/>
    <property type="evidence" value="ECO:0007669"/>
    <property type="project" value="TreeGrafter"/>
</dbReference>
<dbReference type="SUPFAM" id="SSF47203">
    <property type="entry name" value="Acyl-CoA dehydrogenase C-terminal domain-like"/>
    <property type="match status" value="1"/>
</dbReference>
<dbReference type="InterPro" id="IPR006089">
    <property type="entry name" value="Acyl-CoA_DH_CS"/>
</dbReference>
<dbReference type="GO" id="GO:0004361">
    <property type="term" value="F:glutaryl-CoA dehydrogenase activity"/>
    <property type="evidence" value="ECO:0007669"/>
    <property type="project" value="UniProtKB-EC"/>
</dbReference>
<evidence type="ECO:0000256" key="2">
    <source>
        <dbReference type="ARBA" id="ARBA00009347"/>
    </source>
</evidence>
<protein>
    <recommendedName>
        <fullName evidence="9">glutaryl-CoA dehydrogenase (ETF)</fullName>
        <ecNumber evidence="9">1.3.8.6</ecNumber>
    </recommendedName>
</protein>
<dbReference type="Pfam" id="PF02770">
    <property type="entry name" value="Acyl-CoA_dh_M"/>
    <property type="match status" value="1"/>
</dbReference>
<dbReference type="AlphaFoldDB" id="A0A4R8V0X8"/>
<keyword evidence="5" id="KW-0809">Transit peptide</keyword>
<dbReference type="Gene3D" id="1.20.140.10">
    <property type="entry name" value="Butyryl-CoA Dehydrogenase, subunit A, domain 3"/>
    <property type="match status" value="1"/>
</dbReference>
<dbReference type="InterPro" id="IPR009100">
    <property type="entry name" value="AcylCoA_DH/oxidase_NM_dom_sf"/>
</dbReference>